<feature type="signal peptide" evidence="2">
    <location>
        <begin position="1"/>
        <end position="22"/>
    </location>
</feature>
<accession>A0A972GU35</accession>
<evidence type="ECO:0008006" key="5">
    <source>
        <dbReference type="Google" id="ProtNLM"/>
    </source>
</evidence>
<comment type="caution">
    <text evidence="3">The sequence shown here is derived from an EMBL/GenBank/DDBJ whole genome shotgun (WGS) entry which is preliminary data.</text>
</comment>
<keyword evidence="1" id="KW-0812">Transmembrane</keyword>
<dbReference type="EMBL" id="WHOD01000097">
    <property type="protein sequence ID" value="NOU96358.1"/>
    <property type="molecule type" value="Genomic_DNA"/>
</dbReference>
<sequence length="354" mass="40283">MKNLLLVFTLLLILVPASTAWAHNLNSGYTYVRMSEQAADVELLLPFPILLQYDMDHNKKITGDELQLQKEQISSYMQQHFRLLNNGVPMQFELRTLEPIIQAETEDPLVRFLFQYTSEANMNDLTLEYDVIINDVDPFHQNYVQLYKDGKLVGHQVVSKDQNTLFYSSKGNPQIQASMLKAYLLLGVQYAVTSVPIWLLAYGLVFGSKGVKGPLRAVAAFSVANMLGYIMAFRSGIVLLNEWLSWLAVSALVCLAIRNLWRPERDMGKTVTVLLGFLHGWVTYQMVLETGIQNEIRVISLLTYTVGIFLGLSGMVYILCTLLIPLNHFGWYRRMVVLCNMILPLLGAVFLFWN</sequence>
<dbReference type="AlphaFoldDB" id="A0A972GU35"/>
<keyword evidence="2" id="KW-0732">Signal</keyword>
<keyword evidence="4" id="KW-1185">Reference proteome</keyword>
<dbReference type="Pfam" id="PF20420">
    <property type="entry name" value="DUF6702"/>
    <property type="match status" value="1"/>
</dbReference>
<proteinExistence type="predicted"/>
<feature type="transmembrane region" description="Helical" evidence="1">
    <location>
        <begin position="298"/>
        <end position="324"/>
    </location>
</feature>
<organism evidence="3 4">
    <name type="scientific">Paenibacillus foliorum</name>
    <dbReference type="NCBI Taxonomy" id="2654974"/>
    <lineage>
        <taxon>Bacteria</taxon>
        <taxon>Bacillati</taxon>
        <taxon>Bacillota</taxon>
        <taxon>Bacilli</taxon>
        <taxon>Bacillales</taxon>
        <taxon>Paenibacillaceae</taxon>
        <taxon>Paenibacillus</taxon>
    </lineage>
</organism>
<feature type="transmembrane region" description="Helical" evidence="1">
    <location>
        <begin position="182"/>
        <end position="205"/>
    </location>
</feature>
<reference evidence="3" key="1">
    <citation type="submission" date="2019-10" db="EMBL/GenBank/DDBJ databases">
        <title>Description of Paenibacillus glebae sp. nov.</title>
        <authorList>
            <person name="Carlier A."/>
            <person name="Qi S."/>
        </authorList>
    </citation>
    <scope>NUCLEOTIDE SEQUENCE</scope>
    <source>
        <strain evidence="3">LMG 31456</strain>
    </source>
</reference>
<keyword evidence="1" id="KW-0472">Membrane</keyword>
<keyword evidence="1" id="KW-1133">Transmembrane helix</keyword>
<name>A0A972GU35_9BACL</name>
<evidence type="ECO:0000256" key="2">
    <source>
        <dbReference type="SAM" id="SignalP"/>
    </source>
</evidence>
<feature type="chain" id="PRO_5037701116" description="HupE/UreJ family protein" evidence="2">
    <location>
        <begin position="23"/>
        <end position="354"/>
    </location>
</feature>
<feature type="transmembrane region" description="Helical" evidence="1">
    <location>
        <begin position="336"/>
        <end position="353"/>
    </location>
</feature>
<feature type="transmembrane region" description="Helical" evidence="1">
    <location>
        <begin position="273"/>
        <end position="292"/>
    </location>
</feature>
<evidence type="ECO:0000256" key="1">
    <source>
        <dbReference type="SAM" id="Phobius"/>
    </source>
</evidence>
<dbReference type="RefSeq" id="WP_171654593.1">
    <property type="nucleotide sequence ID" value="NZ_WHOD01000097.1"/>
</dbReference>
<protein>
    <recommendedName>
        <fullName evidence="5">HupE/UreJ family protein</fullName>
    </recommendedName>
</protein>
<gene>
    <name evidence="3" type="ORF">GC093_24535</name>
</gene>
<evidence type="ECO:0000313" key="4">
    <source>
        <dbReference type="Proteomes" id="UP000641588"/>
    </source>
</evidence>
<dbReference type="Proteomes" id="UP000641588">
    <property type="component" value="Unassembled WGS sequence"/>
</dbReference>
<evidence type="ECO:0000313" key="3">
    <source>
        <dbReference type="EMBL" id="NOU96358.1"/>
    </source>
</evidence>
<feature type="transmembrane region" description="Helical" evidence="1">
    <location>
        <begin position="243"/>
        <end position="261"/>
    </location>
</feature>
<dbReference type="InterPro" id="IPR046525">
    <property type="entry name" value="DUF6702"/>
</dbReference>